<dbReference type="GO" id="GO:0006233">
    <property type="term" value="P:dTDP biosynthetic process"/>
    <property type="evidence" value="ECO:0007669"/>
    <property type="project" value="InterPro"/>
</dbReference>
<keyword evidence="5" id="KW-0808">Transferase</keyword>
<dbReference type="GeneID" id="27324428"/>
<keyword evidence="7" id="KW-0547">Nucleotide-binding</keyword>
<proteinExistence type="inferred from homology"/>
<dbReference type="PROSITE" id="PS01331">
    <property type="entry name" value="THYMIDYLATE_KINASE"/>
    <property type="match status" value="1"/>
</dbReference>
<dbReference type="Pfam" id="PF02223">
    <property type="entry name" value="Thymidylate_kin"/>
    <property type="match status" value="1"/>
</dbReference>
<dbReference type="GO" id="GO:0006235">
    <property type="term" value="P:dTTP biosynthetic process"/>
    <property type="evidence" value="ECO:0007669"/>
    <property type="project" value="TreeGrafter"/>
</dbReference>
<keyword evidence="6" id="KW-0545">Nucleotide biosynthesis</keyword>
<reference evidence="11 12" key="1">
    <citation type="submission" date="2015-01" db="EMBL/GenBank/DDBJ databases">
        <title>The Genome Sequence of Exophiala mesophila CBS40295.</title>
        <authorList>
            <consortium name="The Broad Institute Genomics Platform"/>
            <person name="Cuomo C."/>
            <person name="de Hoog S."/>
            <person name="Gorbushina A."/>
            <person name="Stielow B."/>
            <person name="Teixiera M."/>
            <person name="Abouelleil A."/>
            <person name="Chapman S.B."/>
            <person name="Priest M."/>
            <person name="Young S.K."/>
            <person name="Wortman J."/>
            <person name="Nusbaum C."/>
            <person name="Birren B."/>
        </authorList>
    </citation>
    <scope>NUCLEOTIDE SEQUENCE [LARGE SCALE GENOMIC DNA]</scope>
    <source>
        <strain evidence="11 12">CBS 40295</strain>
    </source>
</reference>
<dbReference type="NCBIfam" id="TIGR00041">
    <property type="entry name" value="DTMP_kinase"/>
    <property type="match status" value="1"/>
</dbReference>
<dbReference type="AlphaFoldDB" id="A0A0D1ZZ54"/>
<dbReference type="GO" id="GO:0004798">
    <property type="term" value="F:dTMP kinase activity"/>
    <property type="evidence" value="ECO:0007669"/>
    <property type="project" value="UniProtKB-EC"/>
</dbReference>
<evidence type="ECO:0000259" key="10">
    <source>
        <dbReference type="Pfam" id="PF02223"/>
    </source>
</evidence>
<dbReference type="STRING" id="212818.A0A0D1ZZ54"/>
<keyword evidence="12" id="KW-1185">Reference proteome</keyword>
<dbReference type="GO" id="GO:0005829">
    <property type="term" value="C:cytosol"/>
    <property type="evidence" value="ECO:0007669"/>
    <property type="project" value="TreeGrafter"/>
</dbReference>
<comment type="similarity">
    <text evidence="2">Belongs to the thymidylate kinase family.</text>
</comment>
<dbReference type="CDD" id="cd01672">
    <property type="entry name" value="TMPK"/>
    <property type="match status" value="1"/>
</dbReference>
<dbReference type="VEuPathDB" id="FungiDB:PV10_06583"/>
<accession>A0A0D1ZZ54</accession>
<evidence type="ECO:0000256" key="8">
    <source>
        <dbReference type="ARBA" id="ARBA00022777"/>
    </source>
</evidence>
<evidence type="ECO:0000256" key="6">
    <source>
        <dbReference type="ARBA" id="ARBA00022727"/>
    </source>
</evidence>
<dbReference type="InterPro" id="IPR039430">
    <property type="entry name" value="Thymidylate_kin-like_dom"/>
</dbReference>
<evidence type="ECO:0000256" key="9">
    <source>
        <dbReference type="ARBA" id="ARBA00022840"/>
    </source>
</evidence>
<evidence type="ECO:0000256" key="3">
    <source>
        <dbReference type="ARBA" id="ARBA00012980"/>
    </source>
</evidence>
<evidence type="ECO:0000313" key="12">
    <source>
        <dbReference type="Proteomes" id="UP000054302"/>
    </source>
</evidence>
<evidence type="ECO:0000256" key="1">
    <source>
        <dbReference type="ARBA" id="ARBA00004992"/>
    </source>
</evidence>
<evidence type="ECO:0000256" key="4">
    <source>
        <dbReference type="ARBA" id="ARBA00017144"/>
    </source>
</evidence>
<dbReference type="RefSeq" id="XP_016223692.1">
    <property type="nucleotide sequence ID" value="XM_016371399.1"/>
</dbReference>
<dbReference type="InterPro" id="IPR018095">
    <property type="entry name" value="Thymidylate_kin_CS"/>
</dbReference>
<dbReference type="OMA" id="ANRWECA"/>
<feature type="domain" description="Thymidylate kinase-like" evidence="10">
    <location>
        <begin position="21"/>
        <end position="204"/>
    </location>
</feature>
<dbReference type="SUPFAM" id="SSF52540">
    <property type="entry name" value="P-loop containing nucleoside triphosphate hydrolases"/>
    <property type="match status" value="1"/>
</dbReference>
<dbReference type="Gene3D" id="3.40.50.300">
    <property type="entry name" value="P-loop containing nucleotide triphosphate hydrolases"/>
    <property type="match status" value="1"/>
</dbReference>
<keyword evidence="8 11" id="KW-0418">Kinase</keyword>
<organism evidence="11 12">
    <name type="scientific">Exophiala mesophila</name>
    <name type="common">Black yeast-like fungus</name>
    <dbReference type="NCBI Taxonomy" id="212818"/>
    <lineage>
        <taxon>Eukaryota</taxon>
        <taxon>Fungi</taxon>
        <taxon>Dikarya</taxon>
        <taxon>Ascomycota</taxon>
        <taxon>Pezizomycotina</taxon>
        <taxon>Eurotiomycetes</taxon>
        <taxon>Chaetothyriomycetidae</taxon>
        <taxon>Chaetothyriales</taxon>
        <taxon>Herpotrichiellaceae</taxon>
        <taxon>Exophiala</taxon>
    </lineage>
</organism>
<dbReference type="GO" id="GO:0005524">
    <property type="term" value="F:ATP binding"/>
    <property type="evidence" value="ECO:0007669"/>
    <property type="project" value="UniProtKB-KW"/>
</dbReference>
<evidence type="ECO:0000313" key="11">
    <source>
        <dbReference type="EMBL" id="KIV92118.1"/>
    </source>
</evidence>
<dbReference type="PANTHER" id="PTHR10344">
    <property type="entry name" value="THYMIDYLATE KINASE"/>
    <property type="match status" value="1"/>
</dbReference>
<dbReference type="InterPro" id="IPR018094">
    <property type="entry name" value="Thymidylate_kinase"/>
</dbReference>
<dbReference type="EC" id="2.7.4.9" evidence="3"/>
<gene>
    <name evidence="11" type="ORF">PV10_06583</name>
</gene>
<sequence length="240" mass="26821">MSSSETLPPPQDGRPGLLLVVEGLDRSGKSSQCQRLYENITAQGREARYVKFPDRTTPTGVMINSYLTSKTQQDDHSIHLLFSANRWEAIKGIERDLDAGVDVIVDRYSFSGAVYSAAKANPDLSLEWAWSPEIGLLKPDMLLFLDISPEDAAKRGNYGEERYETEMMQLRVRTLFKNLFSRLDNVAVEIIDAGQAMDKVTNDILAVVNGKKRSVLQERTREKLGALLPEMIASKPESLS</sequence>
<dbReference type="PANTHER" id="PTHR10344:SF1">
    <property type="entry name" value="THYMIDYLATE KINASE"/>
    <property type="match status" value="1"/>
</dbReference>
<dbReference type="HAMAP" id="MF_00165">
    <property type="entry name" value="Thymidylate_kinase"/>
    <property type="match status" value="1"/>
</dbReference>
<comment type="pathway">
    <text evidence="1">Pyrimidine metabolism; dTTP biosynthesis.</text>
</comment>
<dbReference type="EMBL" id="KN847523">
    <property type="protein sequence ID" value="KIV92118.1"/>
    <property type="molecule type" value="Genomic_DNA"/>
</dbReference>
<protein>
    <recommendedName>
        <fullName evidence="4">Thymidylate kinase</fullName>
        <ecNumber evidence="3">2.7.4.9</ecNumber>
    </recommendedName>
</protein>
<dbReference type="GO" id="GO:0006227">
    <property type="term" value="P:dUDP biosynthetic process"/>
    <property type="evidence" value="ECO:0007669"/>
    <property type="project" value="TreeGrafter"/>
</dbReference>
<dbReference type="OrthoDB" id="425602at2759"/>
<dbReference type="HOGENOM" id="CLU_049131_3_1_1"/>
<evidence type="ECO:0000256" key="2">
    <source>
        <dbReference type="ARBA" id="ARBA00009776"/>
    </source>
</evidence>
<name>A0A0D1ZZ54_EXOME</name>
<dbReference type="Proteomes" id="UP000054302">
    <property type="component" value="Unassembled WGS sequence"/>
</dbReference>
<dbReference type="InterPro" id="IPR027417">
    <property type="entry name" value="P-loop_NTPase"/>
</dbReference>
<keyword evidence="9" id="KW-0067">ATP-binding</keyword>
<evidence type="ECO:0000256" key="7">
    <source>
        <dbReference type="ARBA" id="ARBA00022741"/>
    </source>
</evidence>
<dbReference type="GO" id="GO:0005634">
    <property type="term" value="C:nucleus"/>
    <property type="evidence" value="ECO:0007669"/>
    <property type="project" value="TreeGrafter"/>
</dbReference>
<dbReference type="GO" id="GO:0004550">
    <property type="term" value="F:nucleoside diphosphate kinase activity"/>
    <property type="evidence" value="ECO:0007669"/>
    <property type="project" value="TreeGrafter"/>
</dbReference>
<dbReference type="FunFam" id="3.40.50.300:FF:000679">
    <property type="entry name" value="Thymidylate kinase"/>
    <property type="match status" value="1"/>
</dbReference>
<evidence type="ECO:0000256" key="5">
    <source>
        <dbReference type="ARBA" id="ARBA00022679"/>
    </source>
</evidence>